<evidence type="ECO:0000313" key="2">
    <source>
        <dbReference type="Proteomes" id="UP001055072"/>
    </source>
</evidence>
<proteinExistence type="predicted"/>
<reference evidence="1" key="1">
    <citation type="journal article" date="2021" name="Environ. Microbiol.">
        <title>Gene family expansions and transcriptome signatures uncover fungal adaptations to wood decay.</title>
        <authorList>
            <person name="Hage H."/>
            <person name="Miyauchi S."/>
            <person name="Viragh M."/>
            <person name="Drula E."/>
            <person name="Min B."/>
            <person name="Chaduli D."/>
            <person name="Navarro D."/>
            <person name="Favel A."/>
            <person name="Norest M."/>
            <person name="Lesage-Meessen L."/>
            <person name="Balint B."/>
            <person name="Merenyi Z."/>
            <person name="de Eugenio L."/>
            <person name="Morin E."/>
            <person name="Martinez A.T."/>
            <person name="Baldrian P."/>
            <person name="Stursova M."/>
            <person name="Martinez M.J."/>
            <person name="Novotny C."/>
            <person name="Magnuson J.K."/>
            <person name="Spatafora J.W."/>
            <person name="Maurice S."/>
            <person name="Pangilinan J."/>
            <person name="Andreopoulos W."/>
            <person name="LaButti K."/>
            <person name="Hundley H."/>
            <person name="Na H."/>
            <person name="Kuo A."/>
            <person name="Barry K."/>
            <person name="Lipzen A."/>
            <person name="Henrissat B."/>
            <person name="Riley R."/>
            <person name="Ahrendt S."/>
            <person name="Nagy L.G."/>
            <person name="Grigoriev I.V."/>
            <person name="Martin F."/>
            <person name="Rosso M.N."/>
        </authorList>
    </citation>
    <scope>NUCLEOTIDE SEQUENCE</scope>
    <source>
        <strain evidence="1">CBS 384.51</strain>
    </source>
</reference>
<organism evidence="1 2">
    <name type="scientific">Irpex rosettiformis</name>
    <dbReference type="NCBI Taxonomy" id="378272"/>
    <lineage>
        <taxon>Eukaryota</taxon>
        <taxon>Fungi</taxon>
        <taxon>Dikarya</taxon>
        <taxon>Basidiomycota</taxon>
        <taxon>Agaricomycotina</taxon>
        <taxon>Agaricomycetes</taxon>
        <taxon>Polyporales</taxon>
        <taxon>Irpicaceae</taxon>
        <taxon>Irpex</taxon>
    </lineage>
</organism>
<dbReference type="EMBL" id="MU274908">
    <property type="protein sequence ID" value="KAI0090344.1"/>
    <property type="molecule type" value="Genomic_DNA"/>
</dbReference>
<keyword evidence="2" id="KW-1185">Reference proteome</keyword>
<sequence length="450" mass="47254">MLRYLPLFFLPSLAAAYSFNIDNTPRQCQNLTISITGSGQPPYNLLVIPFGPTPLSTSKEVRRIIQRNFTENSVTFPLNYPVSSQFIVQLSDTSGFGSGGATAAVTVLNSTDSSCYDPNTGVQPGFYYSLVPNSLQQCSPTRFWWDPSPSAGVEGTPFFVGVIPGGQSLQVPQGTITQVADQGTGYSWSPFVRAGTTLVIVAGDNRGLGSGGSSTYFINNGDNSTCLNSTSPSSTAGSPAGGSYPTSTSGAGTDNGSSSHHTNTGAIVGGVVGGVVGLTALILLGIFLWRRHRFHQQQEKRPVDLLNEDDAPDGNPPQYYEPEPFVVPEPTVGTSSAAETSTVAGAPRPSVDHRQSHYSNLTGERSATPDQSAVSGSTYFRKSPAPPSFRPVNIIQHDDAGPSEAVPETIELPPAYTNLRAGPKSADEEGESSASAPTAPDVQTQAEQAA</sequence>
<protein>
    <submittedName>
        <fullName evidence="1">Uncharacterized protein</fullName>
    </submittedName>
</protein>
<name>A0ACB8U858_9APHY</name>
<gene>
    <name evidence="1" type="ORF">BDY19DRAFT_887690</name>
</gene>
<comment type="caution">
    <text evidence="1">The sequence shown here is derived from an EMBL/GenBank/DDBJ whole genome shotgun (WGS) entry which is preliminary data.</text>
</comment>
<accession>A0ACB8U858</accession>
<dbReference type="Proteomes" id="UP001055072">
    <property type="component" value="Unassembled WGS sequence"/>
</dbReference>
<evidence type="ECO:0000313" key="1">
    <source>
        <dbReference type="EMBL" id="KAI0090344.1"/>
    </source>
</evidence>